<keyword evidence="1" id="KW-0328">Glycosyltransferase</keyword>
<dbReference type="GO" id="GO:1901137">
    <property type="term" value="P:carbohydrate derivative biosynthetic process"/>
    <property type="evidence" value="ECO:0007669"/>
    <property type="project" value="UniProtKB-ARBA"/>
</dbReference>
<name>A0A3B0ACJ2_9ACTN</name>
<accession>A0A3B0ACJ2</accession>
<dbReference type="Proteomes" id="UP000279968">
    <property type="component" value="Unassembled WGS sequence"/>
</dbReference>
<dbReference type="SUPFAM" id="SSF53756">
    <property type="entry name" value="UDP-Glycosyltransferase/glycogen phosphorylase"/>
    <property type="match status" value="1"/>
</dbReference>
<dbReference type="OrthoDB" id="9801573at2"/>
<evidence type="ECO:0000256" key="1">
    <source>
        <dbReference type="ARBA" id="ARBA00022676"/>
    </source>
</evidence>
<sequence>MGLVPSTPDAAPRPLAGRSVALIHEWFEAAGGSEQVFLNMAELVPHADRFVLWKDEDAPADREFHESWMAKTPLRRSKALALPLMPLTWRTLTRKKYDYVISSSHAFAHTVKIGDPEQTRHLSYVHSPARYVWIPELDQRGANPMLAPMRAVLQAGDKRLSRHVHSYAANSREVQARIRRFWGRDARVINPPVDVDYFTDAPPEVRDQDRRYLLGVGRWIPYKNFDLMIEIAAAARLPLVIAGGGPEEENLRRLAARVDVPVEFEMRPTKERLRELYWGALALLYPAVEDFGMIAVEAQACGTPVVGWARGGLLETVVSEETGFLLDAPDPTAYADAIRRVSSLSAEATVTNAQRFTTQAFQANMAAWLAEQE</sequence>
<dbReference type="GO" id="GO:0016757">
    <property type="term" value="F:glycosyltransferase activity"/>
    <property type="evidence" value="ECO:0007669"/>
    <property type="project" value="UniProtKB-KW"/>
</dbReference>
<dbReference type="PANTHER" id="PTHR45947:SF3">
    <property type="entry name" value="SULFOQUINOVOSYL TRANSFERASE SQD2"/>
    <property type="match status" value="1"/>
</dbReference>
<proteinExistence type="predicted"/>
<gene>
    <name evidence="5" type="ORF">D7193_05815</name>
</gene>
<protein>
    <submittedName>
        <fullName evidence="5">Glycosyltransferase family 4 protein</fullName>
    </submittedName>
</protein>
<evidence type="ECO:0000256" key="2">
    <source>
        <dbReference type="ARBA" id="ARBA00022679"/>
    </source>
</evidence>
<evidence type="ECO:0000313" key="6">
    <source>
        <dbReference type="Proteomes" id="UP000279968"/>
    </source>
</evidence>
<dbReference type="Gene3D" id="3.40.50.2000">
    <property type="entry name" value="Glycogen Phosphorylase B"/>
    <property type="match status" value="2"/>
</dbReference>
<comment type="caution">
    <text evidence="5">The sequence shown here is derived from an EMBL/GenBank/DDBJ whole genome shotgun (WGS) entry which is preliminary data.</text>
</comment>
<dbReference type="InterPro" id="IPR001296">
    <property type="entry name" value="Glyco_trans_1"/>
</dbReference>
<evidence type="ECO:0000313" key="5">
    <source>
        <dbReference type="EMBL" id="RKN58110.1"/>
    </source>
</evidence>
<organism evidence="5 6">
    <name type="scientific">Micromonospora costi</name>
    <dbReference type="NCBI Taxonomy" id="1530042"/>
    <lineage>
        <taxon>Bacteria</taxon>
        <taxon>Bacillati</taxon>
        <taxon>Actinomycetota</taxon>
        <taxon>Actinomycetes</taxon>
        <taxon>Micromonosporales</taxon>
        <taxon>Micromonosporaceae</taxon>
        <taxon>Micromonospora</taxon>
    </lineage>
</organism>
<keyword evidence="2 5" id="KW-0808">Transferase</keyword>
<dbReference type="InterPro" id="IPR050194">
    <property type="entry name" value="Glycosyltransferase_grp1"/>
</dbReference>
<evidence type="ECO:0000259" key="4">
    <source>
        <dbReference type="Pfam" id="PF13439"/>
    </source>
</evidence>
<keyword evidence="6" id="KW-1185">Reference proteome</keyword>
<dbReference type="Pfam" id="PF13439">
    <property type="entry name" value="Glyco_transf_4"/>
    <property type="match status" value="1"/>
</dbReference>
<dbReference type="PANTHER" id="PTHR45947">
    <property type="entry name" value="SULFOQUINOVOSYL TRANSFERASE SQD2"/>
    <property type="match status" value="1"/>
</dbReference>
<feature type="domain" description="Glycosyltransferase subfamily 4-like N-terminal" evidence="4">
    <location>
        <begin position="31"/>
        <end position="196"/>
    </location>
</feature>
<evidence type="ECO:0000259" key="3">
    <source>
        <dbReference type="Pfam" id="PF00534"/>
    </source>
</evidence>
<dbReference type="AlphaFoldDB" id="A0A3B0ACJ2"/>
<feature type="domain" description="Glycosyl transferase family 1" evidence="3">
    <location>
        <begin position="204"/>
        <end position="345"/>
    </location>
</feature>
<dbReference type="EMBL" id="RBAN01000001">
    <property type="protein sequence ID" value="RKN58110.1"/>
    <property type="molecule type" value="Genomic_DNA"/>
</dbReference>
<dbReference type="Pfam" id="PF00534">
    <property type="entry name" value="Glycos_transf_1"/>
    <property type="match status" value="1"/>
</dbReference>
<dbReference type="RefSeq" id="WP_120778283.1">
    <property type="nucleotide sequence ID" value="NZ_JBHLUP010000009.1"/>
</dbReference>
<dbReference type="InterPro" id="IPR028098">
    <property type="entry name" value="Glyco_trans_4-like_N"/>
</dbReference>
<reference evidence="5 6" key="1">
    <citation type="journal article" date="2015" name="Int. J. Syst. Evol. Microbiol.">
        <title>Micromonospora costi sp. nov., isolated from a leaf of Costus speciosus.</title>
        <authorList>
            <person name="Thawai C."/>
        </authorList>
    </citation>
    <scope>NUCLEOTIDE SEQUENCE [LARGE SCALE GENOMIC DNA]</scope>
    <source>
        <strain evidence="5 6">CS1-12</strain>
    </source>
</reference>